<name>A0ABS0DII6_9NOCA</name>
<gene>
    <name evidence="5" type="ORF">IU449_27620</name>
</gene>
<organism evidence="5 6">
    <name type="scientific">Nocardia higoensis</name>
    <dbReference type="NCBI Taxonomy" id="228599"/>
    <lineage>
        <taxon>Bacteria</taxon>
        <taxon>Bacillati</taxon>
        <taxon>Actinomycetota</taxon>
        <taxon>Actinomycetes</taxon>
        <taxon>Mycobacteriales</taxon>
        <taxon>Nocardiaceae</taxon>
        <taxon>Nocardia</taxon>
    </lineage>
</organism>
<comment type="caution">
    <text evidence="5">The sequence shown here is derived from an EMBL/GenBank/DDBJ whole genome shotgun (WGS) entry which is preliminary data.</text>
</comment>
<evidence type="ECO:0000313" key="6">
    <source>
        <dbReference type="Proteomes" id="UP000707731"/>
    </source>
</evidence>
<keyword evidence="2" id="KW-0238">DNA-binding</keyword>
<keyword evidence="1" id="KW-0805">Transcription regulation</keyword>
<evidence type="ECO:0000313" key="5">
    <source>
        <dbReference type="EMBL" id="MBF6358271.1"/>
    </source>
</evidence>
<dbReference type="PANTHER" id="PTHR44846">
    <property type="entry name" value="MANNOSYL-D-GLYCERATE TRANSPORT/METABOLISM SYSTEM REPRESSOR MNGR-RELATED"/>
    <property type="match status" value="1"/>
</dbReference>
<dbReference type="CDD" id="cd07377">
    <property type="entry name" value="WHTH_GntR"/>
    <property type="match status" value="1"/>
</dbReference>
<dbReference type="Gene3D" id="1.10.10.10">
    <property type="entry name" value="Winged helix-like DNA-binding domain superfamily/Winged helix DNA-binding domain"/>
    <property type="match status" value="1"/>
</dbReference>
<dbReference type="InterPro" id="IPR050679">
    <property type="entry name" value="Bact_HTH_transcr_reg"/>
</dbReference>
<proteinExistence type="predicted"/>
<dbReference type="SUPFAM" id="SSF46785">
    <property type="entry name" value="Winged helix' DNA-binding domain"/>
    <property type="match status" value="1"/>
</dbReference>
<dbReference type="InterPro" id="IPR000524">
    <property type="entry name" value="Tscrpt_reg_HTH_GntR"/>
</dbReference>
<evidence type="ECO:0000256" key="2">
    <source>
        <dbReference type="ARBA" id="ARBA00023125"/>
    </source>
</evidence>
<evidence type="ECO:0000259" key="4">
    <source>
        <dbReference type="PROSITE" id="PS50949"/>
    </source>
</evidence>
<sequence length="117" mass="12928">MRKPTQPRYAQIADELRARIERGDYKPGDQIPTKAELMAQWGVALNTVARAVTELQQAGLIETHQGLGSFVRVPPEPEPAPQDELAVLRARVIRLEEQLAAVYEHLGLEPPPLDAAS</sequence>
<dbReference type="SMART" id="SM00345">
    <property type="entry name" value="HTH_GNTR"/>
    <property type="match status" value="1"/>
</dbReference>
<keyword evidence="6" id="KW-1185">Reference proteome</keyword>
<dbReference type="Pfam" id="PF00392">
    <property type="entry name" value="GntR"/>
    <property type="match status" value="1"/>
</dbReference>
<reference evidence="5 6" key="1">
    <citation type="submission" date="2020-10" db="EMBL/GenBank/DDBJ databases">
        <title>Identification of Nocardia species via Next-generation sequencing and recognition of intraspecies genetic diversity.</title>
        <authorList>
            <person name="Li P."/>
            <person name="Li P."/>
            <person name="Lu B."/>
        </authorList>
    </citation>
    <scope>NUCLEOTIDE SEQUENCE [LARGE SCALE GENOMIC DNA]</scope>
    <source>
        <strain evidence="5 6">BJ06-0143</strain>
    </source>
</reference>
<dbReference type="PANTHER" id="PTHR44846:SF17">
    <property type="entry name" value="GNTR-FAMILY TRANSCRIPTIONAL REGULATOR"/>
    <property type="match status" value="1"/>
</dbReference>
<keyword evidence="3" id="KW-0804">Transcription</keyword>
<accession>A0ABS0DII6</accession>
<feature type="domain" description="HTH gntR-type" evidence="4">
    <location>
        <begin position="6"/>
        <end position="74"/>
    </location>
</feature>
<protein>
    <submittedName>
        <fullName evidence="5">GntR family transcriptional regulator</fullName>
    </submittedName>
</protein>
<dbReference type="PROSITE" id="PS50949">
    <property type="entry name" value="HTH_GNTR"/>
    <property type="match status" value="1"/>
</dbReference>
<evidence type="ECO:0000256" key="3">
    <source>
        <dbReference type="ARBA" id="ARBA00023163"/>
    </source>
</evidence>
<evidence type="ECO:0000256" key="1">
    <source>
        <dbReference type="ARBA" id="ARBA00023015"/>
    </source>
</evidence>
<dbReference type="InterPro" id="IPR036390">
    <property type="entry name" value="WH_DNA-bd_sf"/>
</dbReference>
<dbReference type="RefSeq" id="WP_195005110.1">
    <property type="nucleotide sequence ID" value="NZ_JADLQN010000011.1"/>
</dbReference>
<dbReference type="EMBL" id="JADLQN010000011">
    <property type="protein sequence ID" value="MBF6358271.1"/>
    <property type="molecule type" value="Genomic_DNA"/>
</dbReference>
<dbReference type="Proteomes" id="UP000707731">
    <property type="component" value="Unassembled WGS sequence"/>
</dbReference>
<dbReference type="InterPro" id="IPR036388">
    <property type="entry name" value="WH-like_DNA-bd_sf"/>
</dbReference>